<feature type="region of interest" description="Disordered" evidence="9">
    <location>
        <begin position="51"/>
        <end position="77"/>
    </location>
</feature>
<evidence type="ECO:0000313" key="13">
    <source>
        <dbReference type="Proteomes" id="UP001652624"/>
    </source>
</evidence>
<dbReference type="Pfam" id="PF14650">
    <property type="entry name" value="FAM75"/>
    <property type="match status" value="2"/>
</dbReference>
<feature type="region of interest" description="Disordered" evidence="9">
    <location>
        <begin position="802"/>
        <end position="830"/>
    </location>
</feature>
<evidence type="ECO:0000256" key="8">
    <source>
        <dbReference type="ARBA" id="ARBA00037695"/>
    </source>
</evidence>
<evidence type="ECO:0000256" key="6">
    <source>
        <dbReference type="ARBA" id="ARBA00023136"/>
    </source>
</evidence>
<evidence type="ECO:0000256" key="2">
    <source>
        <dbReference type="ARBA" id="ARBA00022692"/>
    </source>
</evidence>
<feature type="domain" description="SPATA31" evidence="11">
    <location>
        <begin position="592"/>
        <end position="700"/>
    </location>
</feature>
<organism evidence="13 14">
    <name type="scientific">Erinaceus europaeus</name>
    <name type="common">Western European hedgehog</name>
    <dbReference type="NCBI Taxonomy" id="9365"/>
    <lineage>
        <taxon>Eukaryota</taxon>
        <taxon>Metazoa</taxon>
        <taxon>Chordata</taxon>
        <taxon>Craniata</taxon>
        <taxon>Vertebrata</taxon>
        <taxon>Euteleostomi</taxon>
        <taxon>Mammalia</taxon>
        <taxon>Eutheria</taxon>
        <taxon>Laurasiatheria</taxon>
        <taxon>Eulipotyphla</taxon>
        <taxon>Erinaceidae</taxon>
        <taxon>Erinaceinae</taxon>
        <taxon>Erinaceus</taxon>
    </lineage>
</organism>
<feature type="compositionally biased region" description="Basic and acidic residues" evidence="9">
    <location>
        <begin position="1116"/>
        <end position="1131"/>
    </location>
</feature>
<dbReference type="GeneID" id="103128972"/>
<evidence type="ECO:0000256" key="4">
    <source>
        <dbReference type="ARBA" id="ARBA00022871"/>
    </source>
</evidence>
<feature type="domain" description="SPATA31" evidence="11">
    <location>
        <begin position="392"/>
        <end position="588"/>
    </location>
</feature>
<dbReference type="PANTHER" id="PTHR21859">
    <property type="entry name" value="ACROSOME-SPECIFIC PROTEIN"/>
    <property type="match status" value="1"/>
</dbReference>
<evidence type="ECO:0000256" key="10">
    <source>
        <dbReference type="SAM" id="Phobius"/>
    </source>
</evidence>
<evidence type="ECO:0000256" key="5">
    <source>
        <dbReference type="ARBA" id="ARBA00022989"/>
    </source>
</evidence>
<gene>
    <name evidence="14" type="primary">LOC103128972</name>
</gene>
<feature type="region of interest" description="Disordered" evidence="9">
    <location>
        <begin position="1076"/>
        <end position="1152"/>
    </location>
</feature>
<feature type="compositionally biased region" description="Basic residues" evidence="9">
    <location>
        <begin position="68"/>
        <end position="77"/>
    </location>
</feature>
<dbReference type="eggNOG" id="ENOG502RU0E">
    <property type="taxonomic scope" value="Eukaryota"/>
</dbReference>
<comment type="similarity">
    <text evidence="7">Belongs to the SPATA31 family.</text>
</comment>
<keyword evidence="3" id="KW-0221">Differentiation</keyword>
<proteinExistence type="inferred from homology"/>
<reference evidence="14" key="1">
    <citation type="submission" date="2025-08" db="UniProtKB">
        <authorList>
            <consortium name="RefSeq"/>
        </authorList>
    </citation>
    <scope>IDENTIFICATION</scope>
</reference>
<comment type="function">
    <text evidence="8">May play a role in spermatogenesis.</text>
</comment>
<dbReference type="OrthoDB" id="9806404at2759"/>
<keyword evidence="13" id="KW-1185">Reference proteome</keyword>
<dbReference type="GO" id="GO:0007283">
    <property type="term" value="P:spermatogenesis"/>
    <property type="evidence" value="ECO:0007669"/>
    <property type="project" value="UniProtKB-KW"/>
</dbReference>
<sequence>MENYLSSLTSVIVPWLSPSSVYWVTDIIISLLCGVGLFYILIRLFQSNSPLSPPTNNRSIKKYEKSPRPRKRSRRRSGALKACRDCLQELDGIWSLLSFLQSRLRKLPNKSSSHPCIDLDPPQVKKPVSSRAHWPCQVHVEDITPTMSPPVPPTLLAKCSQPLTFWPKPKSSSVSIHSYSSMKTTGPGPPEPFLPLECLSPSPPAFSPSPQVPTDSEAYIPSPIGPAAPPSSVSHLHTRALPPSTISQGFHQHTLWPPAPIRIISGLGQSSHPISTQSWWRVTANALSLSYRDSQQKPLSQPPPGILFWKLPTNRQVKAGSLPTNSNFQKLLEILITKKLKLKVWKKKEYVSKDHLNSLKMLKSLDDKKDVMTYQPFCNMKDKSEQLYGPEKPPPTKILQNYLKKKHKQLFWGLPILHSESLLAPVRISGSPLEHPSVLFNQLSDTLPVQIQVEIASHLSESKPLSPTMAQSQLLPTTMSQLSPLAQVQTQPAPALPPSPPQIMDLRESYPTAKNKEQSSLPDKVQNLGCHFLKKQLEGETTSPSVVKKYQEKFTCVPPKLQDIKDSQIHMAMSVLPKDVTSPELQAQTALNPAPMMGQSSQDKQKMRLSWPPIISLEKDLSKGLGKNVGMILKDLYTNSASLPVEVLEANYENSKEKFMRPSTKDPQKRHLENFLKTHLGRKVEQISEGQIPVNVHHSRLDTNHALCLPGQSNSGKKNENFTSSKGLMPDINTSFQLSVLSSHTQKVLEEHLIKLWVRHRWHLPLKILKPINMFKFRKTRLSPFARSAILHSTACELESYSREKPSSALEKPPSVHLEERGKSKMSVSTPTNVNCLPALSVSPAYDKTPTWEETTLAHGPSETPLCEQEDRMPSQAFTHSFVSRLWHSGTMLEANRSMGPIPIPATDANELKEDQDPASRESYQSGAVMQFNSGSHTEQVEEDRVIVEIKEVPAWETHSKPRVMLKTMNSNLWSSSRRSSKRLLPPAKPVVPDPEESRLDGWLRKLELQKSMELCKQPAVPASSVLLQDCETGVLLQDCATDTLLQESQSDVFRAADILASQGCLSGCQSVPSGDLPVSPMQYDQAFSGGSNQSQQKPQKPQDPCKRQGSSASTHEGERSLTLREQERRLAGKRVSQAREMNQPPLDEESCRVLLEKEEDPPESHLRKKMKSFLQWVFPRKDKALEEPLQKSKAASTPSRRRVPIRSRSLVGSGIAEAEALMAAISRILEEKVAFHQGCPAFEFSWYNEQLPSPEGRHFCYGKVLSYQPQRKVISGSPCRHQISSQGHLHPFKNRWVRDKIFAPRNQEFLARPYQYNQRVQGVTGHHSHCPRHCLFQNYTYSDASEYSSPTFFDGTTFIQRRMHTLQRKTVFSHVSTSSTY</sequence>
<evidence type="ECO:0000259" key="12">
    <source>
        <dbReference type="Pfam" id="PF15371"/>
    </source>
</evidence>
<dbReference type="InParanoid" id="A0A1S3AT17"/>
<evidence type="ECO:0000256" key="9">
    <source>
        <dbReference type="SAM" id="MobiDB-lite"/>
    </source>
</evidence>
<dbReference type="InterPro" id="IPR039509">
    <property type="entry name" value="SPATA31"/>
</dbReference>
<keyword evidence="6 10" id="KW-0472">Membrane</keyword>
<protein>
    <submittedName>
        <fullName evidence="14">Spermatogenesis-associated protein 31A6-like</fullName>
    </submittedName>
</protein>
<keyword evidence="5 10" id="KW-1133">Transmembrane helix</keyword>
<evidence type="ECO:0000313" key="14">
    <source>
        <dbReference type="RefSeq" id="XP_007539965.3"/>
    </source>
</evidence>
<dbReference type="RefSeq" id="XP_007539965.3">
    <property type="nucleotide sequence ID" value="XM_007539903.3"/>
</dbReference>
<keyword evidence="4" id="KW-0744">Spermatogenesis</keyword>
<dbReference type="Proteomes" id="UP001652624">
    <property type="component" value="Chromosome 10"/>
</dbReference>
<dbReference type="PANTHER" id="PTHR21859:SF55">
    <property type="entry name" value="SPERMATOGENESIS-ASSOCIATED PROTEIN 31A1-RELATED"/>
    <property type="match status" value="1"/>
</dbReference>
<dbReference type="GO" id="GO:0016020">
    <property type="term" value="C:membrane"/>
    <property type="evidence" value="ECO:0007669"/>
    <property type="project" value="UniProtKB-SubCell"/>
</dbReference>
<evidence type="ECO:0000256" key="3">
    <source>
        <dbReference type="ARBA" id="ARBA00022782"/>
    </source>
</evidence>
<dbReference type="InterPro" id="IPR027970">
    <property type="entry name" value="SPATA31-like"/>
</dbReference>
<comment type="subcellular location">
    <subcellularLocation>
        <location evidence="1">Membrane</location>
        <topology evidence="1">Single-pass membrane protein</topology>
    </subcellularLocation>
</comment>
<evidence type="ECO:0000256" key="7">
    <source>
        <dbReference type="ARBA" id="ARBA00035009"/>
    </source>
</evidence>
<evidence type="ECO:0000256" key="1">
    <source>
        <dbReference type="ARBA" id="ARBA00004167"/>
    </source>
</evidence>
<name>A0A1S3AT17_ERIEU</name>
<feature type="transmembrane region" description="Helical" evidence="10">
    <location>
        <begin position="20"/>
        <end position="42"/>
    </location>
</feature>
<dbReference type="GO" id="GO:0030154">
    <property type="term" value="P:cell differentiation"/>
    <property type="evidence" value="ECO:0007669"/>
    <property type="project" value="UniProtKB-KW"/>
</dbReference>
<feature type="domain" description="SPATA31-like" evidence="12">
    <location>
        <begin position="70"/>
        <end position="149"/>
    </location>
</feature>
<dbReference type="Pfam" id="PF15371">
    <property type="entry name" value="DUF4599"/>
    <property type="match status" value="1"/>
</dbReference>
<feature type="region of interest" description="Disordered" evidence="9">
    <location>
        <begin position="977"/>
        <end position="996"/>
    </location>
</feature>
<keyword evidence="2 10" id="KW-0812">Transmembrane</keyword>
<feature type="region of interest" description="Disordered" evidence="9">
    <location>
        <begin position="485"/>
        <end position="506"/>
    </location>
</feature>
<evidence type="ECO:0000259" key="11">
    <source>
        <dbReference type="Pfam" id="PF14650"/>
    </source>
</evidence>
<accession>A0A1S3AT17</accession>